<evidence type="ECO:0000256" key="1">
    <source>
        <dbReference type="SAM" id="MobiDB-lite"/>
    </source>
</evidence>
<dbReference type="PANTHER" id="PTHR35043:SF8">
    <property type="entry name" value="DUF4220 DOMAIN-CONTAINING PROTEIN"/>
    <property type="match status" value="1"/>
</dbReference>
<evidence type="ECO:0000256" key="2">
    <source>
        <dbReference type="SAM" id="Phobius"/>
    </source>
</evidence>
<feature type="transmembrane region" description="Helical" evidence="2">
    <location>
        <begin position="466"/>
        <end position="489"/>
    </location>
</feature>
<keyword evidence="2" id="KW-1133">Transmembrane helix</keyword>
<proteinExistence type="predicted"/>
<keyword evidence="4" id="KW-1185">Reference proteome</keyword>
<feature type="region of interest" description="Disordered" evidence="1">
    <location>
        <begin position="218"/>
        <end position="237"/>
    </location>
</feature>
<evidence type="ECO:0000313" key="4">
    <source>
        <dbReference type="Proteomes" id="UP001583177"/>
    </source>
</evidence>
<feature type="transmembrane region" description="Helical" evidence="2">
    <location>
        <begin position="29"/>
        <end position="49"/>
    </location>
</feature>
<protein>
    <submittedName>
        <fullName evidence="3">Uncharacterized protein</fullName>
    </submittedName>
</protein>
<reference evidence="3 4" key="1">
    <citation type="journal article" date="2024" name="IMA Fungus">
        <title>IMA Genome - F19 : A genome assembly and annotation guide to empower mycologists, including annotated draft genome sequences of Ceratocystis pirilliformis, Diaporthe australafricana, Fusarium ophioides, Paecilomyces lecythidis, and Sporothrix stenoceras.</title>
        <authorList>
            <person name="Aylward J."/>
            <person name="Wilson A.M."/>
            <person name="Visagie C.M."/>
            <person name="Spraker J."/>
            <person name="Barnes I."/>
            <person name="Buitendag C."/>
            <person name="Ceriani C."/>
            <person name="Del Mar Angel L."/>
            <person name="du Plessis D."/>
            <person name="Fuchs T."/>
            <person name="Gasser K."/>
            <person name="Kramer D."/>
            <person name="Li W."/>
            <person name="Munsamy K."/>
            <person name="Piso A."/>
            <person name="Price J.L."/>
            <person name="Sonnekus B."/>
            <person name="Thomas C."/>
            <person name="van der Nest A."/>
            <person name="van Dijk A."/>
            <person name="van Heerden A."/>
            <person name="van Vuuren N."/>
            <person name="Yilmaz N."/>
            <person name="Duong T.A."/>
            <person name="van der Merwe N.A."/>
            <person name="Wingfield M.J."/>
            <person name="Wingfield B.D."/>
        </authorList>
    </citation>
    <scope>NUCLEOTIDE SEQUENCE [LARGE SCALE GENOMIC DNA]</scope>
    <source>
        <strain evidence="3 4">CMW 18300</strain>
    </source>
</reference>
<feature type="transmembrane region" description="Helical" evidence="2">
    <location>
        <begin position="433"/>
        <end position="454"/>
    </location>
</feature>
<name>A0ABR3W843_9PEZI</name>
<organism evidence="3 4">
    <name type="scientific">Diaporthe australafricana</name>
    <dbReference type="NCBI Taxonomy" id="127596"/>
    <lineage>
        <taxon>Eukaryota</taxon>
        <taxon>Fungi</taxon>
        <taxon>Dikarya</taxon>
        <taxon>Ascomycota</taxon>
        <taxon>Pezizomycotina</taxon>
        <taxon>Sordariomycetes</taxon>
        <taxon>Sordariomycetidae</taxon>
        <taxon>Diaporthales</taxon>
        <taxon>Diaporthaceae</taxon>
        <taxon>Diaporthe</taxon>
    </lineage>
</organism>
<dbReference type="PANTHER" id="PTHR35043">
    <property type="entry name" value="TRANSCRIPTION FACTOR DOMAIN-CONTAINING PROTEIN"/>
    <property type="match status" value="1"/>
</dbReference>
<keyword evidence="2" id="KW-0472">Membrane</keyword>
<evidence type="ECO:0000313" key="3">
    <source>
        <dbReference type="EMBL" id="KAL1855659.1"/>
    </source>
</evidence>
<dbReference type="Proteomes" id="UP001583177">
    <property type="component" value="Unassembled WGS sequence"/>
</dbReference>
<feature type="transmembrane region" description="Helical" evidence="2">
    <location>
        <begin position="314"/>
        <end position="334"/>
    </location>
</feature>
<dbReference type="EMBL" id="JAWRVE010000129">
    <property type="protein sequence ID" value="KAL1855659.1"/>
    <property type="molecule type" value="Genomic_DNA"/>
</dbReference>
<gene>
    <name evidence="3" type="ORF">Daus18300_011040</name>
</gene>
<comment type="caution">
    <text evidence="3">The sequence shown here is derived from an EMBL/GenBank/DDBJ whole genome shotgun (WGS) entry which is preliminary data.</text>
</comment>
<feature type="transmembrane region" description="Helical" evidence="2">
    <location>
        <begin position="346"/>
        <end position="364"/>
    </location>
</feature>
<keyword evidence="2" id="KW-0812">Transmembrane</keyword>
<accession>A0ABR3W843</accession>
<sequence length="688" mass="78758">MASGSANVTTADGIVGWKEGPGTRGSVSLIWSCVIFIFACTWTVLHLNVPGQDEGPFQILLRKIKWMFINILFPEFIFSKAVCDLRLALKELQEFGDSTTNGVIEDSKWTMVYGGRYGHEWCWEIEFPQWTNQLYRLLFLKPPQPPFKETCWCLRYHAGHPRWTRWLHALLFLKPPKPQYEHQRLRPSINAEERPQSHGDCETGETVLLSDLGEDAAERDQHLPSQSKETAETMPKNRQTVQNWTVVHSYYAQMGGLLYLKDESLKNKVAGPPDYLCLTASKLTPRYCWLPTGHPLKHLVLDEKDIQDKSKADWFLKSIAMLQITWLSLSIAFRGVTGLPVTQLEIATIAFAVMALFAYMANWWKPKDVSQATILQSIGWCSEPRTGATFERTVSFIDLLRSPADAAESSQGVRNTKRVENDYVWVESDQRSMFILSAVSSLVFGGLHCLAWNFEFPTRIELICWRVASLTSAILPLTALTMSFILVYLSTENVDSRVLSTWLRKLEPLEKLSPEWLYRMENSELSGWKPQARVSPPRRFSGWNSFARVLAPAGSRYSEEEQSREGMMRLINNEATVLDDINRLIALLARFREVWETAYKLQKDRNNDENQIALVNLELFNAAKDLKFNLEACENQDKTVELWRDYEAFVSESEGNTTCMAKKTLIEIVISAYDEVSSLQSIMRALKQ</sequence>